<feature type="signal peptide" evidence="2">
    <location>
        <begin position="1"/>
        <end position="21"/>
    </location>
</feature>
<dbReference type="InterPro" id="IPR021728">
    <property type="entry name" value="DUF3300"/>
</dbReference>
<sequence>MRSFRGLGWPFLLLSAAFVSAAPAGSHLTGTAFAQGQAAPAAPAAQADAAPQAEAAPQPLTEQELEVLVARIALYPDELVALISAASLYPLQIVEAQRFLDARQKDPKLQPKASWDGSVISLLNYPEIVKMMSDDLDWTQQLGEALANQQKDVLVAIQQLRDQAVAAGIIKSDDKVTVTKDKDNVVIQSANPEKIYVPQYAPQMLYEPGYAAVPVTYADPYPSYLWPAATFFTAAVTGAVWAAAVDWDDWGVWGGRWRGDVDVDCNNCFNNRNFNGRVDINDIDWRNVDRSKLNIDRSQINRIDRTNIRDGLKADHGNDLRAKAGDIRRDNPGRPRPGPVNDVRKSTLDGLKAGGGNRPGPGAGPGAAGRPGAGNAIAQRPNAGNRPGGDRAGPANRPSGGQVHRPSGAPKPGGRVDNRPRVPSGLGEVRSGRSVQMHSARGASVRGGGQRAMPPRAMGGGRGGGHMGGHGGGRRR</sequence>
<feature type="chain" id="PRO_5045182932" evidence="2">
    <location>
        <begin position="22"/>
        <end position="476"/>
    </location>
</feature>
<proteinExistence type="predicted"/>
<evidence type="ECO:0000256" key="1">
    <source>
        <dbReference type="SAM" id="MobiDB-lite"/>
    </source>
</evidence>
<organism evidence="3 4">
    <name type="scientific">Ancylobacter oerskovii</name>
    <dbReference type="NCBI Taxonomy" id="459519"/>
    <lineage>
        <taxon>Bacteria</taxon>
        <taxon>Pseudomonadati</taxon>
        <taxon>Pseudomonadota</taxon>
        <taxon>Alphaproteobacteria</taxon>
        <taxon>Hyphomicrobiales</taxon>
        <taxon>Xanthobacteraceae</taxon>
        <taxon>Ancylobacter</taxon>
    </lineage>
</organism>
<dbReference type="EMBL" id="JBHUHD010000001">
    <property type="protein sequence ID" value="MFD2141579.1"/>
    <property type="molecule type" value="Genomic_DNA"/>
</dbReference>
<accession>A0ABW4YZ87</accession>
<evidence type="ECO:0000256" key="2">
    <source>
        <dbReference type="SAM" id="SignalP"/>
    </source>
</evidence>
<dbReference type="PANTHER" id="PTHR40269:SF1">
    <property type="entry name" value="OUTER MEMBRANE PROTEIN"/>
    <property type="match status" value="1"/>
</dbReference>
<evidence type="ECO:0000313" key="4">
    <source>
        <dbReference type="Proteomes" id="UP001597299"/>
    </source>
</evidence>
<evidence type="ECO:0000313" key="3">
    <source>
        <dbReference type="EMBL" id="MFD2141579.1"/>
    </source>
</evidence>
<reference evidence="4" key="1">
    <citation type="journal article" date="2019" name="Int. J. Syst. Evol. Microbiol.">
        <title>The Global Catalogue of Microorganisms (GCM) 10K type strain sequencing project: providing services to taxonomists for standard genome sequencing and annotation.</title>
        <authorList>
            <consortium name="The Broad Institute Genomics Platform"/>
            <consortium name="The Broad Institute Genome Sequencing Center for Infectious Disease"/>
            <person name="Wu L."/>
            <person name="Ma J."/>
        </authorList>
    </citation>
    <scope>NUCLEOTIDE SEQUENCE [LARGE SCALE GENOMIC DNA]</scope>
    <source>
        <strain evidence="4">CCM 7435</strain>
    </source>
</reference>
<feature type="compositionally biased region" description="Gly residues" evidence="1">
    <location>
        <begin position="352"/>
        <end position="372"/>
    </location>
</feature>
<keyword evidence="2" id="KW-0732">Signal</keyword>
<feature type="region of interest" description="Disordered" evidence="1">
    <location>
        <begin position="310"/>
        <end position="476"/>
    </location>
</feature>
<dbReference type="Pfam" id="PF11737">
    <property type="entry name" value="DUF3300"/>
    <property type="match status" value="1"/>
</dbReference>
<dbReference type="RefSeq" id="WP_213352800.1">
    <property type="nucleotide sequence ID" value="NZ_JAHBGB010000027.1"/>
</dbReference>
<feature type="compositionally biased region" description="Gly residues" evidence="1">
    <location>
        <begin position="458"/>
        <end position="476"/>
    </location>
</feature>
<feature type="compositionally biased region" description="Basic and acidic residues" evidence="1">
    <location>
        <begin position="310"/>
        <end position="333"/>
    </location>
</feature>
<dbReference type="PANTHER" id="PTHR40269">
    <property type="entry name" value="OUTER MEMBRANE PROTEIN-RELATED"/>
    <property type="match status" value="1"/>
</dbReference>
<gene>
    <name evidence="3" type="ORF">ACFSNC_14300</name>
</gene>
<name>A0ABW4YZ87_9HYPH</name>
<keyword evidence="4" id="KW-1185">Reference proteome</keyword>
<dbReference type="Proteomes" id="UP001597299">
    <property type="component" value="Unassembled WGS sequence"/>
</dbReference>
<comment type="caution">
    <text evidence="3">The sequence shown here is derived from an EMBL/GenBank/DDBJ whole genome shotgun (WGS) entry which is preliminary data.</text>
</comment>
<protein>
    <submittedName>
        <fullName evidence="3">DUF3300 domain-containing protein</fullName>
    </submittedName>
</protein>